<sequence>MSARPLHHHLDAQDALATLSAHVRLIARVQRAYEKFLPPELTKVSRVINVKQGVVVVSASSGAVAHRLKQLLPSARIALQESAGEVTEVRVKVQAFDPPRVPAPVVARPVSEQARRGLQAGLSSLQADSALRQAIEHLIERAKKV</sequence>
<dbReference type="InterPro" id="IPR007922">
    <property type="entry name" value="DciA-like"/>
</dbReference>
<proteinExistence type="predicted"/>
<organism evidence="1 2">
    <name type="scientific">Methyloversatilis universalis (strain ATCC BAA-1314 / DSM 25237 / JCM 13912 / CCUG 52030 / FAM5)</name>
    <dbReference type="NCBI Taxonomy" id="1000565"/>
    <lineage>
        <taxon>Bacteria</taxon>
        <taxon>Pseudomonadati</taxon>
        <taxon>Pseudomonadota</taxon>
        <taxon>Betaproteobacteria</taxon>
        <taxon>Nitrosomonadales</taxon>
        <taxon>Sterolibacteriaceae</taxon>
        <taxon>Methyloversatilis</taxon>
    </lineage>
</organism>
<protein>
    <recommendedName>
        <fullName evidence="3">DUF721 domain-containing protein</fullName>
    </recommendedName>
</protein>
<dbReference type="EMBL" id="AFHG01000028">
    <property type="protein sequence ID" value="EGK73503.1"/>
    <property type="molecule type" value="Genomic_DNA"/>
</dbReference>
<evidence type="ECO:0008006" key="3">
    <source>
        <dbReference type="Google" id="ProtNLM"/>
    </source>
</evidence>
<gene>
    <name evidence="1" type="ORF">METUNv1_00130</name>
</gene>
<reference evidence="1 2" key="1">
    <citation type="journal article" date="2011" name="J. Bacteriol.">
        <title>Genome sequence of Methyloversatilis universalis FAM5T, a methylotrophic representative of the order Rhodocyclales.</title>
        <authorList>
            <person name="Kittichotirat W."/>
            <person name="Good N.M."/>
            <person name="Hall R."/>
            <person name="Bringel F."/>
            <person name="Lajus A."/>
            <person name="Medigue C."/>
            <person name="Smalley N.E."/>
            <person name="Beck D."/>
            <person name="Bumgarner R."/>
            <person name="Vuilleumier S."/>
            <person name="Kalyuzhnaya M.G."/>
        </authorList>
    </citation>
    <scope>NUCLEOTIDE SEQUENCE [LARGE SCALE GENOMIC DNA]</scope>
    <source>
        <strain evidence="2">ATCC BAA-1314 / JCM 13912 / FAM5</strain>
    </source>
</reference>
<evidence type="ECO:0000313" key="1">
    <source>
        <dbReference type="EMBL" id="EGK73503.1"/>
    </source>
</evidence>
<dbReference type="AlphaFoldDB" id="F5R752"/>
<dbReference type="Pfam" id="PF05258">
    <property type="entry name" value="DciA"/>
    <property type="match status" value="1"/>
</dbReference>
<dbReference type="RefSeq" id="WP_008057810.1">
    <property type="nucleotide sequence ID" value="NZ_AFHG01000028.1"/>
</dbReference>
<comment type="caution">
    <text evidence="1">The sequence shown here is derived from an EMBL/GenBank/DDBJ whole genome shotgun (WGS) entry which is preliminary data.</text>
</comment>
<dbReference type="eggNOG" id="COG4701">
    <property type="taxonomic scope" value="Bacteria"/>
</dbReference>
<dbReference type="STRING" id="1000565.METUNv1_00130"/>
<dbReference type="OrthoDB" id="8563962at2"/>
<dbReference type="Proteomes" id="UP000005019">
    <property type="component" value="Unassembled WGS sequence"/>
</dbReference>
<keyword evidence="2" id="KW-1185">Reference proteome</keyword>
<evidence type="ECO:0000313" key="2">
    <source>
        <dbReference type="Proteomes" id="UP000005019"/>
    </source>
</evidence>
<accession>F5R752</accession>
<name>F5R752_METUF</name>